<name>A0ABR1C5C2_NECAM</name>
<dbReference type="Proteomes" id="UP001303046">
    <property type="component" value="Unassembled WGS sequence"/>
</dbReference>
<accession>A0ABR1C5C2</accession>
<comment type="caution">
    <text evidence="1">The sequence shown here is derived from an EMBL/GenBank/DDBJ whole genome shotgun (WGS) entry which is preliminary data.</text>
</comment>
<proteinExistence type="predicted"/>
<reference evidence="1 2" key="1">
    <citation type="submission" date="2023-08" db="EMBL/GenBank/DDBJ databases">
        <title>A Necator americanus chromosomal reference genome.</title>
        <authorList>
            <person name="Ilik V."/>
            <person name="Petrzelkova K.J."/>
            <person name="Pardy F."/>
            <person name="Fuh T."/>
            <person name="Niatou-Singa F.S."/>
            <person name="Gouil Q."/>
            <person name="Baker L."/>
            <person name="Ritchie M.E."/>
            <person name="Jex A.R."/>
            <person name="Gazzola D."/>
            <person name="Li H."/>
            <person name="Toshio Fujiwara R."/>
            <person name="Zhan B."/>
            <person name="Aroian R.V."/>
            <person name="Pafco B."/>
            <person name="Schwarz E.M."/>
        </authorList>
    </citation>
    <scope>NUCLEOTIDE SEQUENCE [LARGE SCALE GENOMIC DNA]</scope>
    <source>
        <strain evidence="1 2">Aroian</strain>
        <tissue evidence="1">Whole animal</tissue>
    </source>
</reference>
<organism evidence="1 2">
    <name type="scientific">Necator americanus</name>
    <name type="common">Human hookworm</name>
    <dbReference type="NCBI Taxonomy" id="51031"/>
    <lineage>
        <taxon>Eukaryota</taxon>
        <taxon>Metazoa</taxon>
        <taxon>Ecdysozoa</taxon>
        <taxon>Nematoda</taxon>
        <taxon>Chromadorea</taxon>
        <taxon>Rhabditida</taxon>
        <taxon>Rhabditina</taxon>
        <taxon>Rhabditomorpha</taxon>
        <taxon>Strongyloidea</taxon>
        <taxon>Ancylostomatidae</taxon>
        <taxon>Bunostominae</taxon>
        <taxon>Necator</taxon>
    </lineage>
</organism>
<evidence type="ECO:0000313" key="2">
    <source>
        <dbReference type="Proteomes" id="UP001303046"/>
    </source>
</evidence>
<sequence length="139" mass="15628">MASTLTIVFMAKIEAPIWEIRPLLYSRLIDDASIVCSSQAEMDNCFKCESQVLSIESGPSNESNVVYLEFSHVLIQQQSHTSCNVHEIIFNLHGTLVYPPRSSQRKLEVSASNAGYLGNNNWDQLFAGSPPSLYYWPKL</sequence>
<protein>
    <submittedName>
        <fullName evidence="1">Uncharacterized protein</fullName>
    </submittedName>
</protein>
<gene>
    <name evidence="1" type="primary">Necator_chrII.g4729</name>
    <name evidence="1" type="ORF">RB195_016937</name>
</gene>
<dbReference type="EMBL" id="JAVFWL010000002">
    <property type="protein sequence ID" value="KAK6732863.1"/>
    <property type="molecule type" value="Genomic_DNA"/>
</dbReference>
<evidence type="ECO:0000313" key="1">
    <source>
        <dbReference type="EMBL" id="KAK6732863.1"/>
    </source>
</evidence>
<keyword evidence="2" id="KW-1185">Reference proteome</keyword>
<dbReference type="Gene3D" id="2.60.40.3770">
    <property type="match status" value="1"/>
</dbReference>